<evidence type="ECO:0000313" key="2">
    <source>
        <dbReference type="Proteomes" id="UP000738431"/>
    </source>
</evidence>
<name>A0ABZ1C3F6_9BACT</name>
<reference evidence="1 2" key="2">
    <citation type="submission" date="2023-12" db="EMBL/GenBank/DDBJ databases">
        <title>Description of an unclassified Opitutus bacterium of Verrucomicrobiota.</title>
        <authorList>
            <person name="Zhang D.-F."/>
        </authorList>
    </citation>
    <scope>NUCLEOTIDE SEQUENCE [LARGE SCALE GENOMIC DNA]</scope>
    <source>
        <strain evidence="1 2">WL0086</strain>
    </source>
</reference>
<proteinExistence type="predicted"/>
<evidence type="ECO:0000313" key="1">
    <source>
        <dbReference type="EMBL" id="WRQ85748.1"/>
    </source>
</evidence>
<keyword evidence="2" id="KW-1185">Reference proteome</keyword>
<sequence>MKKPALNSIREDFDARIMSAVELFAKVADDAKGNWNNINGWEGHYPGHARRIVGLAFMQMLIAWEELVEATLMRYIAGASAPSGYSPNLLLGHAKSISHAYQLISGKPKYDASKHFMSWDTWSTLLDTVGLYIKDAAPFSNLSALQKQRLHDAKVIRNRVAHFSKKVREDFVVVAKSHIGLSPDKKLSKGYDVGQLLIDESSKGFGSVKKEPYFIHYANLILACADVICPPNEEPIEPPQPTTISSVNSRG</sequence>
<protein>
    <recommendedName>
        <fullName evidence="3">RiboL-PSP-HEPN domain-containing protein</fullName>
    </recommendedName>
</protein>
<reference evidence="1 2" key="1">
    <citation type="submission" date="2021-08" db="EMBL/GenBank/DDBJ databases">
        <authorList>
            <person name="Zhang D."/>
            <person name="Zhang A."/>
            <person name="Wang L."/>
        </authorList>
    </citation>
    <scope>NUCLEOTIDE SEQUENCE [LARGE SCALE GENOMIC DNA]</scope>
    <source>
        <strain evidence="1 2">WL0086</strain>
    </source>
</reference>
<accession>A0ABZ1C3F6</accession>
<dbReference type="RefSeq" id="WP_324725977.1">
    <property type="nucleotide sequence ID" value="NZ_CP139781.1"/>
</dbReference>
<dbReference type="Proteomes" id="UP000738431">
    <property type="component" value="Chromosome"/>
</dbReference>
<dbReference type="EMBL" id="CP139781">
    <property type="protein sequence ID" value="WRQ85748.1"/>
    <property type="molecule type" value="Genomic_DNA"/>
</dbReference>
<organism evidence="1 2">
    <name type="scientific">Actomonas aquatica</name>
    <dbReference type="NCBI Taxonomy" id="2866162"/>
    <lineage>
        <taxon>Bacteria</taxon>
        <taxon>Pseudomonadati</taxon>
        <taxon>Verrucomicrobiota</taxon>
        <taxon>Opitutia</taxon>
        <taxon>Opitutales</taxon>
        <taxon>Opitutaceae</taxon>
        <taxon>Actomonas</taxon>
    </lineage>
</organism>
<evidence type="ECO:0008006" key="3">
    <source>
        <dbReference type="Google" id="ProtNLM"/>
    </source>
</evidence>
<gene>
    <name evidence="1" type="ORF">K1X11_013130</name>
</gene>